<organism evidence="3 4">
    <name type="scientific">Streptomyces violaceolatus</name>
    <dbReference type="NCBI Taxonomy" id="67378"/>
    <lineage>
        <taxon>Bacteria</taxon>
        <taxon>Bacillati</taxon>
        <taxon>Actinomycetota</taxon>
        <taxon>Actinomycetes</taxon>
        <taxon>Kitasatosporales</taxon>
        <taxon>Streptomycetaceae</taxon>
        <taxon>Streptomyces</taxon>
        <taxon>Streptomyces violaceoruber group</taxon>
    </lineage>
</organism>
<evidence type="ECO:0000259" key="2">
    <source>
        <dbReference type="SMART" id="SM00458"/>
    </source>
</evidence>
<dbReference type="Proteomes" id="UP001499989">
    <property type="component" value="Unassembled WGS sequence"/>
</dbReference>
<feature type="signal peptide" evidence="1">
    <location>
        <begin position="1"/>
        <end position="27"/>
    </location>
</feature>
<gene>
    <name evidence="3" type="ORF">GCM10010310_64340</name>
</gene>
<dbReference type="Gene3D" id="2.80.10.50">
    <property type="match status" value="2"/>
</dbReference>
<evidence type="ECO:0000313" key="3">
    <source>
        <dbReference type="EMBL" id="GAA2698565.1"/>
    </source>
</evidence>
<evidence type="ECO:0000313" key="4">
    <source>
        <dbReference type="Proteomes" id="UP001499989"/>
    </source>
</evidence>
<dbReference type="CDD" id="cd00161">
    <property type="entry name" value="beta-trefoil_Ricin-like"/>
    <property type="match status" value="1"/>
</dbReference>
<accession>A0ABN3TD12</accession>
<dbReference type="InterPro" id="IPR000772">
    <property type="entry name" value="Ricin_B_lectin"/>
</dbReference>
<name>A0ABN3TD12_9ACTN</name>
<comment type="caution">
    <text evidence="3">The sequence shown here is derived from an EMBL/GenBank/DDBJ whole genome shotgun (WGS) entry which is preliminary data.</text>
</comment>
<keyword evidence="4" id="KW-1185">Reference proteome</keyword>
<reference evidence="3 4" key="1">
    <citation type="journal article" date="2019" name="Int. J. Syst. Evol. Microbiol.">
        <title>The Global Catalogue of Microorganisms (GCM) 10K type strain sequencing project: providing services to taxonomists for standard genome sequencing and annotation.</title>
        <authorList>
            <consortium name="The Broad Institute Genomics Platform"/>
            <consortium name="The Broad Institute Genome Sequencing Center for Infectious Disease"/>
            <person name="Wu L."/>
            <person name="Ma J."/>
        </authorList>
    </citation>
    <scope>NUCLEOTIDE SEQUENCE [LARGE SCALE GENOMIC DNA]</scope>
    <source>
        <strain evidence="3 4">JCM 4531</strain>
    </source>
</reference>
<proteinExistence type="predicted"/>
<sequence>MSMRRTAVLLAATGSIAVAVLSGSAVASPQQNEAAQSGEHTAGTITGTAEEGDAASLKNPLAGTELQPVAGNDNIFYLKVKHSGKCLTVRGASKAENAVVNQYRCVSGAKNQWWVTYNQGGVARRFMAYHSAKCLALRGGSTAKGTPAVQRTCDGSKDQIWFSLAPYAEGSMNPDAGRNTGDRCLDVQGASKADNALVIVWSCNNRTNQKWVGRG</sequence>
<dbReference type="EMBL" id="BAAASK010000027">
    <property type="protein sequence ID" value="GAA2698565.1"/>
    <property type="molecule type" value="Genomic_DNA"/>
</dbReference>
<evidence type="ECO:0000256" key="1">
    <source>
        <dbReference type="SAM" id="SignalP"/>
    </source>
</evidence>
<dbReference type="SUPFAM" id="SSF50370">
    <property type="entry name" value="Ricin B-like lectins"/>
    <property type="match status" value="1"/>
</dbReference>
<dbReference type="InterPro" id="IPR035992">
    <property type="entry name" value="Ricin_B-like_lectins"/>
</dbReference>
<feature type="chain" id="PRO_5046300247" evidence="1">
    <location>
        <begin position="28"/>
        <end position="215"/>
    </location>
</feature>
<dbReference type="Pfam" id="PF00652">
    <property type="entry name" value="Ricin_B_lectin"/>
    <property type="match status" value="1"/>
</dbReference>
<dbReference type="SMART" id="SM00458">
    <property type="entry name" value="RICIN"/>
    <property type="match status" value="1"/>
</dbReference>
<keyword evidence="1" id="KW-0732">Signal</keyword>
<feature type="domain" description="Ricin B lectin" evidence="2">
    <location>
        <begin position="73"/>
        <end position="214"/>
    </location>
</feature>
<protein>
    <submittedName>
        <fullName evidence="3">RICIN domain-containing protein</fullName>
    </submittedName>
</protein>
<dbReference type="PROSITE" id="PS50231">
    <property type="entry name" value="RICIN_B_LECTIN"/>
    <property type="match status" value="1"/>
</dbReference>